<organism evidence="12 13">
    <name type="scientific">Microbotryum saponariae</name>
    <dbReference type="NCBI Taxonomy" id="289078"/>
    <lineage>
        <taxon>Eukaryota</taxon>
        <taxon>Fungi</taxon>
        <taxon>Dikarya</taxon>
        <taxon>Basidiomycota</taxon>
        <taxon>Pucciniomycotina</taxon>
        <taxon>Microbotryomycetes</taxon>
        <taxon>Microbotryales</taxon>
        <taxon>Microbotryaceae</taxon>
        <taxon>Microbotryum</taxon>
    </lineage>
</organism>
<keyword evidence="3" id="KW-0472">Membrane</keyword>
<feature type="domain" description="NodB homology" evidence="11">
    <location>
        <begin position="65"/>
        <end position="258"/>
    </location>
</feature>
<keyword evidence="7" id="KW-0119">Carbohydrate metabolism</keyword>
<dbReference type="InterPro" id="IPR011330">
    <property type="entry name" value="Glyco_hydro/deAcase_b/a-brl"/>
</dbReference>
<evidence type="ECO:0000256" key="6">
    <source>
        <dbReference type="ARBA" id="ARBA00022801"/>
    </source>
</evidence>
<evidence type="ECO:0000256" key="4">
    <source>
        <dbReference type="ARBA" id="ARBA00022723"/>
    </source>
</evidence>
<dbReference type="CDD" id="cd10951">
    <property type="entry name" value="CE4_ClCDA_like"/>
    <property type="match status" value="1"/>
</dbReference>
<feature type="chain" id="PRO_5016174786" evidence="10">
    <location>
        <begin position="19"/>
        <end position="392"/>
    </location>
</feature>
<sequence length="392" mass="43506">MYFRASFFALSLLAGSRALASDNATKLMVSAGSSLNNTNGTGQADELMHSALKSGRVYKNCKDPKSFALTFDDGPYKFGAEIAKYLNKQNVKATFFVNGSVLFPSLFLSYNYGCIYDYADELIARHEKGHIIASHTWNHADLTKLTEAQIHQEIDLVEEALWKILGIKPALFRAPYGNLNDQATEIITSRGYHLVDWAFDSGDSIGAAPSKSIQDYEALSPSKDKGPIALNHETHKSTAEEVIPQVVPMLLKKGYKLVTVDKCLGVEPYQKVDSGKGTKKLGGPEDKDTQNEAPDLQQEKTHQRWARHNQKAHPRHHDQLHDKKGYKSNKGHKGDKHHKEDGHHGHPRDHKGHRDSQHEAGHSRAPRAGFQGTPGKRDETWTCANTPAPGSM</sequence>
<dbReference type="InterPro" id="IPR002509">
    <property type="entry name" value="NODB_dom"/>
</dbReference>
<proteinExistence type="predicted"/>
<evidence type="ECO:0000256" key="3">
    <source>
        <dbReference type="ARBA" id="ARBA00022622"/>
    </source>
</evidence>
<evidence type="ECO:0000313" key="12">
    <source>
        <dbReference type="EMBL" id="SCZ94773.1"/>
    </source>
</evidence>
<dbReference type="Gene3D" id="3.20.20.370">
    <property type="entry name" value="Glycoside hydrolase/deacetylase"/>
    <property type="match status" value="1"/>
</dbReference>
<dbReference type="PROSITE" id="PS51677">
    <property type="entry name" value="NODB"/>
    <property type="match status" value="1"/>
</dbReference>
<evidence type="ECO:0000313" key="13">
    <source>
        <dbReference type="Proteomes" id="UP000249723"/>
    </source>
</evidence>
<dbReference type="SUPFAM" id="SSF88713">
    <property type="entry name" value="Glycoside hydrolase/deacetylase"/>
    <property type="match status" value="1"/>
</dbReference>
<reference evidence="13" key="1">
    <citation type="submission" date="2016-10" db="EMBL/GenBank/DDBJ databases">
        <authorList>
            <person name="Jeantristanb JTB J.-T."/>
            <person name="Ricardo R."/>
        </authorList>
    </citation>
    <scope>NUCLEOTIDE SEQUENCE [LARGE SCALE GENOMIC DNA]</scope>
</reference>
<evidence type="ECO:0000256" key="9">
    <source>
        <dbReference type="SAM" id="MobiDB-lite"/>
    </source>
</evidence>
<evidence type="ECO:0000256" key="1">
    <source>
        <dbReference type="ARBA" id="ARBA00001941"/>
    </source>
</evidence>
<dbReference type="PANTHER" id="PTHR46471">
    <property type="entry name" value="CHITIN DEACETYLASE"/>
    <property type="match status" value="1"/>
</dbReference>
<feature type="compositionally biased region" description="Basic and acidic residues" evidence="9">
    <location>
        <begin position="352"/>
        <end position="362"/>
    </location>
</feature>
<dbReference type="GO" id="GO:0098552">
    <property type="term" value="C:side of membrane"/>
    <property type="evidence" value="ECO:0007669"/>
    <property type="project" value="UniProtKB-KW"/>
</dbReference>
<keyword evidence="13" id="KW-1185">Reference proteome</keyword>
<dbReference type="Proteomes" id="UP000249723">
    <property type="component" value="Unassembled WGS sequence"/>
</dbReference>
<evidence type="ECO:0000259" key="11">
    <source>
        <dbReference type="PROSITE" id="PS51677"/>
    </source>
</evidence>
<dbReference type="GO" id="GO:0016810">
    <property type="term" value="F:hydrolase activity, acting on carbon-nitrogen (but not peptide) bonds"/>
    <property type="evidence" value="ECO:0007669"/>
    <property type="project" value="InterPro"/>
</dbReference>
<feature type="region of interest" description="Disordered" evidence="9">
    <location>
        <begin position="270"/>
        <end position="392"/>
    </location>
</feature>
<name>A0A2X0LFJ2_9BASI</name>
<dbReference type="PANTHER" id="PTHR46471:SF2">
    <property type="entry name" value="CHITIN DEACETYLASE-RELATED"/>
    <property type="match status" value="1"/>
</dbReference>
<dbReference type="GO" id="GO:0005886">
    <property type="term" value="C:plasma membrane"/>
    <property type="evidence" value="ECO:0007669"/>
    <property type="project" value="UniProtKB-SubCell"/>
</dbReference>
<evidence type="ECO:0000256" key="7">
    <source>
        <dbReference type="ARBA" id="ARBA00023277"/>
    </source>
</evidence>
<keyword evidence="6" id="KW-0378">Hydrolase</keyword>
<protein>
    <submittedName>
        <fullName evidence="12">BZ3500_MvSof-1268-A1-R1_Chr12-1g03648 protein</fullName>
    </submittedName>
</protein>
<keyword evidence="3" id="KW-0325">Glycoprotein</keyword>
<dbReference type="EMBL" id="FMWP01000054">
    <property type="protein sequence ID" value="SCZ94773.1"/>
    <property type="molecule type" value="Genomic_DNA"/>
</dbReference>
<dbReference type="AlphaFoldDB" id="A0A2X0LFJ2"/>
<evidence type="ECO:0000256" key="8">
    <source>
        <dbReference type="ARBA" id="ARBA00023288"/>
    </source>
</evidence>
<dbReference type="GO" id="GO:0046872">
    <property type="term" value="F:metal ion binding"/>
    <property type="evidence" value="ECO:0007669"/>
    <property type="project" value="UniProtKB-KW"/>
</dbReference>
<accession>A0A2X0LFJ2</accession>
<comment type="cofactor">
    <cofactor evidence="1">
        <name>Co(2+)</name>
        <dbReference type="ChEBI" id="CHEBI:48828"/>
    </cofactor>
</comment>
<keyword evidence="3" id="KW-0336">GPI-anchor</keyword>
<comment type="subcellular location">
    <subcellularLocation>
        <location evidence="2">Cell membrane</location>
        <topology evidence="2">Lipid-anchor</topology>
        <topology evidence="2">GPI-anchor</topology>
    </subcellularLocation>
</comment>
<feature type="signal peptide" evidence="10">
    <location>
        <begin position="1"/>
        <end position="18"/>
    </location>
</feature>
<evidence type="ECO:0000256" key="10">
    <source>
        <dbReference type="SAM" id="SignalP"/>
    </source>
</evidence>
<dbReference type="STRING" id="289078.A0A2X0LFJ2"/>
<evidence type="ECO:0000256" key="2">
    <source>
        <dbReference type="ARBA" id="ARBA00004609"/>
    </source>
</evidence>
<feature type="compositionally biased region" description="Basic residues" evidence="9">
    <location>
        <begin position="326"/>
        <end position="336"/>
    </location>
</feature>
<dbReference type="Pfam" id="PF01522">
    <property type="entry name" value="Polysacc_deac_1"/>
    <property type="match status" value="1"/>
</dbReference>
<keyword evidence="5 10" id="KW-0732">Signal</keyword>
<gene>
    <name evidence="12" type="ORF">BZ3500_MVSOF-1268-A1-R1_CHR12-1G03648</name>
</gene>
<keyword evidence="8" id="KW-0449">Lipoprotein</keyword>
<dbReference type="GO" id="GO:0005975">
    <property type="term" value="P:carbohydrate metabolic process"/>
    <property type="evidence" value="ECO:0007669"/>
    <property type="project" value="InterPro"/>
</dbReference>
<keyword evidence="4" id="KW-0479">Metal-binding</keyword>
<feature type="compositionally biased region" description="Basic residues" evidence="9">
    <location>
        <begin position="303"/>
        <end position="316"/>
    </location>
</feature>
<evidence type="ECO:0000256" key="5">
    <source>
        <dbReference type="ARBA" id="ARBA00022729"/>
    </source>
</evidence>